<keyword evidence="3 5" id="KW-1133">Transmembrane helix</keyword>
<dbReference type="GO" id="GO:0005886">
    <property type="term" value="C:plasma membrane"/>
    <property type="evidence" value="ECO:0007669"/>
    <property type="project" value="TreeGrafter"/>
</dbReference>
<feature type="transmembrane region" description="Helical" evidence="5">
    <location>
        <begin position="77"/>
        <end position="97"/>
    </location>
</feature>
<dbReference type="Proteomes" id="UP000594638">
    <property type="component" value="Unassembled WGS sequence"/>
</dbReference>
<keyword evidence="2 5" id="KW-0812">Transmembrane</keyword>
<dbReference type="PANTHER" id="PTHR11040:SF44">
    <property type="entry name" value="PROTEIN ZNTC-RELATED"/>
    <property type="match status" value="1"/>
</dbReference>
<sequence length="99" mass="10905">MLKPTLMACFFAITPPLGIAVRIAISSSYNPKSPRAFVIEAIFDSISVGISVYMVLVDLIAADLLRKKMSCNMKLQVMSNFALFDIFSGHMGLIRLFDA</sequence>
<dbReference type="OrthoDB" id="448280at2759"/>
<name>A0A8S0Q039_OLEEU</name>
<evidence type="ECO:0000313" key="7">
    <source>
        <dbReference type="Proteomes" id="UP000594638"/>
    </source>
</evidence>
<evidence type="ECO:0000256" key="2">
    <source>
        <dbReference type="ARBA" id="ARBA00022692"/>
    </source>
</evidence>
<gene>
    <name evidence="6" type="ORF">OLEA9_A026765</name>
</gene>
<comment type="caution">
    <text evidence="6">The sequence shown here is derived from an EMBL/GenBank/DDBJ whole genome shotgun (WGS) entry which is preliminary data.</text>
</comment>
<keyword evidence="4 5" id="KW-0472">Membrane</keyword>
<reference evidence="6 7" key="1">
    <citation type="submission" date="2019-12" db="EMBL/GenBank/DDBJ databases">
        <authorList>
            <person name="Alioto T."/>
            <person name="Alioto T."/>
            <person name="Gomez Garrido J."/>
        </authorList>
    </citation>
    <scope>NUCLEOTIDE SEQUENCE [LARGE SCALE GENOMIC DNA]</scope>
</reference>
<dbReference type="GO" id="GO:0005385">
    <property type="term" value="F:zinc ion transmembrane transporter activity"/>
    <property type="evidence" value="ECO:0007669"/>
    <property type="project" value="TreeGrafter"/>
</dbReference>
<evidence type="ECO:0000256" key="1">
    <source>
        <dbReference type="ARBA" id="ARBA00004141"/>
    </source>
</evidence>
<comment type="subcellular location">
    <subcellularLocation>
        <location evidence="1">Membrane</location>
        <topology evidence="1">Multi-pass membrane protein</topology>
    </subcellularLocation>
</comment>
<keyword evidence="7" id="KW-1185">Reference proteome</keyword>
<proteinExistence type="predicted"/>
<organism evidence="6 7">
    <name type="scientific">Olea europaea subsp. europaea</name>
    <dbReference type="NCBI Taxonomy" id="158383"/>
    <lineage>
        <taxon>Eukaryota</taxon>
        <taxon>Viridiplantae</taxon>
        <taxon>Streptophyta</taxon>
        <taxon>Embryophyta</taxon>
        <taxon>Tracheophyta</taxon>
        <taxon>Spermatophyta</taxon>
        <taxon>Magnoliopsida</taxon>
        <taxon>eudicotyledons</taxon>
        <taxon>Gunneridae</taxon>
        <taxon>Pentapetalae</taxon>
        <taxon>asterids</taxon>
        <taxon>lamiids</taxon>
        <taxon>Lamiales</taxon>
        <taxon>Oleaceae</taxon>
        <taxon>Oleeae</taxon>
        <taxon>Olea</taxon>
    </lineage>
</organism>
<dbReference type="InterPro" id="IPR003689">
    <property type="entry name" value="ZIP"/>
</dbReference>
<evidence type="ECO:0000256" key="4">
    <source>
        <dbReference type="ARBA" id="ARBA00023136"/>
    </source>
</evidence>
<dbReference type="Pfam" id="PF02535">
    <property type="entry name" value="Zip"/>
    <property type="match status" value="1"/>
</dbReference>
<evidence type="ECO:0000256" key="3">
    <source>
        <dbReference type="ARBA" id="ARBA00022989"/>
    </source>
</evidence>
<accession>A0A8S0Q039</accession>
<protein>
    <submittedName>
        <fullName evidence="6">Zinc transporter 4, chloroplastic</fullName>
    </submittedName>
</protein>
<evidence type="ECO:0000256" key="5">
    <source>
        <dbReference type="SAM" id="Phobius"/>
    </source>
</evidence>
<evidence type="ECO:0000313" key="6">
    <source>
        <dbReference type="EMBL" id="CAA2959500.1"/>
    </source>
</evidence>
<dbReference type="PANTHER" id="PTHR11040">
    <property type="entry name" value="ZINC/IRON TRANSPORTER"/>
    <property type="match status" value="1"/>
</dbReference>
<dbReference type="Gramene" id="OE9A026765T1">
    <property type="protein sequence ID" value="OE9A026765C1"/>
    <property type="gene ID" value="OE9A026765"/>
</dbReference>
<dbReference type="EMBL" id="CACTIH010000328">
    <property type="protein sequence ID" value="CAA2959500.1"/>
    <property type="molecule type" value="Genomic_DNA"/>
</dbReference>
<feature type="transmembrane region" description="Helical" evidence="5">
    <location>
        <begin position="36"/>
        <end position="65"/>
    </location>
</feature>
<dbReference type="AlphaFoldDB" id="A0A8S0Q039"/>